<keyword evidence="5" id="KW-0456">Lyase</keyword>
<evidence type="ECO:0000256" key="10">
    <source>
        <dbReference type="ARBA" id="ARBA00024121"/>
    </source>
</evidence>
<protein>
    <recommendedName>
        <fullName evidence="10 13">Carboxysome shell carbonic anhydrase</fullName>
        <ecNumber evidence="2 13">4.2.1.1</ecNumber>
    </recommendedName>
</protein>
<keyword evidence="6" id="KW-0120">Carbon dioxide fixation</keyword>
<feature type="domain" description="Carboxysome Shell Carbonic Anhydrase catalytic" evidence="16">
    <location>
        <begin position="160"/>
        <end position="393"/>
    </location>
</feature>
<dbReference type="Gene3D" id="3.30.1330.140">
    <property type="entry name" value="Carboxysome Shell Carbonic Anhydrase, C-terminal domain"/>
    <property type="match status" value="1"/>
</dbReference>
<dbReference type="EMBL" id="CADCTB010000221">
    <property type="protein sequence ID" value="CAA9277959.1"/>
    <property type="molecule type" value="Genomic_DNA"/>
</dbReference>
<keyword evidence="11" id="KW-1283">Bacterial microcompartment</keyword>
<dbReference type="GO" id="GO:0015977">
    <property type="term" value="P:carbon fixation"/>
    <property type="evidence" value="ECO:0007669"/>
    <property type="project" value="UniProtKB-UniRule"/>
</dbReference>
<dbReference type="AlphaFoldDB" id="A0A6J4JEL4"/>
<comment type="similarity">
    <text evidence="9">Belongs to the beta-class carbonic anhydrase family. CsoSCA subfamily.</text>
</comment>
<dbReference type="InterPro" id="IPR048620">
    <property type="entry name" value="CsoSCA_C"/>
</dbReference>
<feature type="region of interest" description="Disordered" evidence="14">
    <location>
        <begin position="509"/>
        <end position="528"/>
    </location>
</feature>
<sequence>MKSVLQPDGRWLAPWDAAAAWPRQGAVATVTSPPGRAARNGGFGLNVAAGGHPLAEPALSAALKQRAEEIEAAFALIQPVLRRLAPRQFDDGFPEQAHGQLVNSLGVDIPAAELNSSWSTPLDLGRLHARCVLGTFRNLVEREFDRNLPALLDEGESAEVLIPRFGFHAVDITSCSDGRLLGAVDFILRVPQAVVVWHDAYAGAMFDVEDALHRWESVELRRWREGRPNDASEPTRYLKVGLYHFSSADPRHQGCAAHGSDEVRAATALLARLQEFEGAVESTQCCGASVATLLVGVDTDTDAIRVHVPDAAGRTDVDRFVSSAALYEQTASLGREAAKEFIRQVVADCTGVDAADARTEGMRWLCGYLLKNNIGQVDAVLGWIGGRYADPGHTEKLLVAGDAIDDVQLRNLAFQAQMRTLEEGAVDLDVGIGILRRTNAPHGLAVPVLVHVAYDERIPGACATAQTRARRLTAAIETRYADAAGSDGLVVQGVVRARGRARLELVEAEGDGPMSSLPPGARRKEALR</sequence>
<feature type="domain" description="Carboxysome Shell Carbonic Anhydrase C-terminal" evidence="15">
    <location>
        <begin position="395"/>
        <end position="505"/>
    </location>
</feature>
<evidence type="ECO:0000259" key="16">
    <source>
        <dbReference type="Pfam" id="PF20686"/>
    </source>
</evidence>
<dbReference type="Pfam" id="PF20687">
    <property type="entry name" value="CsoSCA_N"/>
    <property type="match status" value="1"/>
</dbReference>
<evidence type="ECO:0000256" key="3">
    <source>
        <dbReference type="ARBA" id="ARBA00022723"/>
    </source>
</evidence>
<keyword evidence="4" id="KW-0862">Zinc</keyword>
<dbReference type="InterPro" id="IPR048539">
    <property type="entry name" value="CsoSCA_cat"/>
</dbReference>
<feature type="domain" description="Carboxysome Shell Carbonic Anhydrase N-terminal" evidence="17">
    <location>
        <begin position="52"/>
        <end position="142"/>
    </location>
</feature>
<dbReference type="GO" id="GO:0004089">
    <property type="term" value="F:carbonate dehydratase activity"/>
    <property type="evidence" value="ECO:0007669"/>
    <property type="project" value="UniProtKB-UniRule"/>
</dbReference>
<comment type="catalytic activity">
    <reaction evidence="12">
        <text>hydrogencarbonate + H(+) = CO2 + H2O</text>
        <dbReference type="Rhea" id="RHEA:10748"/>
        <dbReference type="ChEBI" id="CHEBI:15377"/>
        <dbReference type="ChEBI" id="CHEBI:15378"/>
        <dbReference type="ChEBI" id="CHEBI:16526"/>
        <dbReference type="ChEBI" id="CHEBI:17544"/>
        <dbReference type="EC" id="4.2.1.1"/>
    </reaction>
</comment>
<organism evidence="18">
    <name type="scientific">uncultured Acidimicrobiales bacterium</name>
    <dbReference type="NCBI Taxonomy" id="310071"/>
    <lineage>
        <taxon>Bacteria</taxon>
        <taxon>Bacillati</taxon>
        <taxon>Actinomycetota</taxon>
        <taxon>Acidimicrobiia</taxon>
        <taxon>Acidimicrobiales</taxon>
        <taxon>environmental samples</taxon>
    </lineage>
</organism>
<reference evidence="18" key="1">
    <citation type="submission" date="2020-02" db="EMBL/GenBank/DDBJ databases">
        <authorList>
            <person name="Meier V. D."/>
        </authorList>
    </citation>
    <scope>NUCLEOTIDE SEQUENCE</scope>
    <source>
        <strain evidence="18">AVDCRST_MAG10</strain>
    </source>
</reference>
<gene>
    <name evidence="18" type="ORF">AVDCRST_MAG10-3709</name>
</gene>
<evidence type="ECO:0000256" key="13">
    <source>
        <dbReference type="NCBIfam" id="TIGR02701"/>
    </source>
</evidence>
<accession>A0A6J4JEL4</accession>
<evidence type="ECO:0000259" key="15">
    <source>
        <dbReference type="Pfam" id="PF08936"/>
    </source>
</evidence>
<dbReference type="NCBIfam" id="TIGR02701">
    <property type="entry name" value="shell_carb_anhy"/>
    <property type="match status" value="1"/>
</dbReference>
<evidence type="ECO:0000256" key="8">
    <source>
        <dbReference type="ARBA" id="ARBA00023669"/>
    </source>
</evidence>
<dbReference type="Pfam" id="PF08936">
    <property type="entry name" value="CsoSCA_C"/>
    <property type="match status" value="1"/>
</dbReference>
<evidence type="ECO:0000256" key="6">
    <source>
        <dbReference type="ARBA" id="ARBA00023300"/>
    </source>
</evidence>
<evidence type="ECO:0000256" key="12">
    <source>
        <dbReference type="ARBA" id="ARBA00048348"/>
    </source>
</evidence>
<evidence type="ECO:0000313" key="18">
    <source>
        <dbReference type="EMBL" id="CAA9277959.1"/>
    </source>
</evidence>
<dbReference type="InterPro" id="IPR048619">
    <property type="entry name" value="CsoSCA_N"/>
</dbReference>
<evidence type="ECO:0000256" key="1">
    <source>
        <dbReference type="ARBA" id="ARBA00001947"/>
    </source>
</evidence>
<name>A0A6J4JEL4_9ACTN</name>
<dbReference type="GO" id="GO:0046872">
    <property type="term" value="F:metal ion binding"/>
    <property type="evidence" value="ECO:0007669"/>
    <property type="project" value="UniProtKB-KW"/>
</dbReference>
<evidence type="ECO:0000256" key="9">
    <source>
        <dbReference type="ARBA" id="ARBA00024021"/>
    </source>
</evidence>
<dbReference type="InterPro" id="IPR043066">
    <property type="entry name" value="CsoSCA_C_sf"/>
</dbReference>
<dbReference type="InterPro" id="IPR014074">
    <property type="entry name" value="Carboxysome_shell_carb_anhy"/>
</dbReference>
<evidence type="ECO:0000256" key="14">
    <source>
        <dbReference type="SAM" id="MobiDB-lite"/>
    </source>
</evidence>
<dbReference type="Gene3D" id="1.20.120.1310">
    <property type="entry name" value="Carboxysome Shell Carbonic Anhydrase, N-terminal helical domain"/>
    <property type="match status" value="1"/>
</dbReference>
<evidence type="ECO:0000256" key="4">
    <source>
        <dbReference type="ARBA" id="ARBA00022833"/>
    </source>
</evidence>
<evidence type="ECO:0000256" key="7">
    <source>
        <dbReference type="ARBA" id="ARBA00023587"/>
    </source>
</evidence>
<proteinExistence type="inferred from homology"/>
<evidence type="ECO:0000256" key="5">
    <source>
        <dbReference type="ARBA" id="ARBA00023239"/>
    </source>
</evidence>
<dbReference type="GO" id="GO:0031470">
    <property type="term" value="C:carboxysome"/>
    <property type="evidence" value="ECO:0007669"/>
    <property type="project" value="UniProtKB-SubCell"/>
</dbReference>
<evidence type="ECO:0000256" key="11">
    <source>
        <dbReference type="ARBA" id="ARBA00024446"/>
    </source>
</evidence>
<dbReference type="EC" id="4.2.1.1" evidence="2 13"/>
<keyword evidence="8" id="KW-1282">Carboxysome</keyword>
<dbReference type="Pfam" id="PF20686">
    <property type="entry name" value="CsoSCA_cat"/>
    <property type="match status" value="1"/>
</dbReference>
<keyword evidence="3" id="KW-0479">Metal-binding</keyword>
<comment type="subcellular location">
    <subcellularLocation>
        <location evidence="7">Carboxysome</location>
    </subcellularLocation>
</comment>
<comment type="cofactor">
    <cofactor evidence="1">
        <name>Zn(2+)</name>
        <dbReference type="ChEBI" id="CHEBI:29105"/>
    </cofactor>
</comment>
<dbReference type="InterPro" id="IPR043065">
    <property type="entry name" value="CsoSCA_N_sf"/>
</dbReference>
<evidence type="ECO:0000256" key="2">
    <source>
        <dbReference type="ARBA" id="ARBA00012925"/>
    </source>
</evidence>
<evidence type="ECO:0000259" key="17">
    <source>
        <dbReference type="Pfam" id="PF20687"/>
    </source>
</evidence>